<evidence type="ECO:0000313" key="2">
    <source>
        <dbReference type="Proteomes" id="UP000541444"/>
    </source>
</evidence>
<organism evidence="1 2">
    <name type="scientific">Kingdonia uniflora</name>
    <dbReference type="NCBI Taxonomy" id="39325"/>
    <lineage>
        <taxon>Eukaryota</taxon>
        <taxon>Viridiplantae</taxon>
        <taxon>Streptophyta</taxon>
        <taxon>Embryophyta</taxon>
        <taxon>Tracheophyta</taxon>
        <taxon>Spermatophyta</taxon>
        <taxon>Magnoliopsida</taxon>
        <taxon>Ranunculales</taxon>
        <taxon>Circaeasteraceae</taxon>
        <taxon>Kingdonia</taxon>
    </lineage>
</organism>
<name>A0A7J7N9D6_9MAGN</name>
<dbReference type="Proteomes" id="UP000541444">
    <property type="component" value="Unassembled WGS sequence"/>
</dbReference>
<dbReference type="EMBL" id="JACGCM010000971">
    <property type="protein sequence ID" value="KAF6163634.1"/>
    <property type="molecule type" value="Genomic_DNA"/>
</dbReference>
<gene>
    <name evidence="1" type="ORF">GIB67_036094</name>
</gene>
<dbReference type="AlphaFoldDB" id="A0A7J7N9D6"/>
<proteinExistence type="predicted"/>
<keyword evidence="2" id="KW-1185">Reference proteome</keyword>
<accession>A0A7J7N9D6</accession>
<evidence type="ECO:0000313" key="1">
    <source>
        <dbReference type="EMBL" id="KAF6163634.1"/>
    </source>
</evidence>
<sequence>MALDAYSLGVKGLCDWWSLLEYWYYEYSTNLYPILQDEATNDAHLYFPRLNRWTRVNLMEKVNREMYNNVSIARVQIELRRVPLHVPNLPHAWYLGERCSLQETQFTLEDMDTSANPGWWFRVVDIDGTDMLLDVPYLSNVPGVPSASLYHDTEYMQYLDESRCMYVGGQ</sequence>
<reference evidence="1 2" key="1">
    <citation type="journal article" date="2020" name="IScience">
        <title>Genome Sequencing of the Endangered Kingdonia uniflora (Circaeasteraceae, Ranunculales) Reveals Potential Mechanisms of Evolutionary Specialization.</title>
        <authorList>
            <person name="Sun Y."/>
            <person name="Deng T."/>
            <person name="Zhang A."/>
            <person name="Moore M.J."/>
            <person name="Landis J.B."/>
            <person name="Lin N."/>
            <person name="Zhang H."/>
            <person name="Zhang X."/>
            <person name="Huang J."/>
            <person name="Zhang X."/>
            <person name="Sun H."/>
            <person name="Wang H."/>
        </authorList>
    </citation>
    <scope>NUCLEOTIDE SEQUENCE [LARGE SCALE GENOMIC DNA]</scope>
    <source>
        <strain evidence="1">TB1705</strain>
        <tissue evidence="1">Leaf</tissue>
    </source>
</reference>
<comment type="caution">
    <text evidence="1">The sequence shown here is derived from an EMBL/GenBank/DDBJ whole genome shotgun (WGS) entry which is preliminary data.</text>
</comment>
<protein>
    <submittedName>
        <fullName evidence="1">Uncharacterized protein</fullName>
    </submittedName>
</protein>